<dbReference type="EMBL" id="CP049056">
    <property type="protein sequence ID" value="QIE57043.1"/>
    <property type="molecule type" value="Genomic_DNA"/>
</dbReference>
<dbReference type="PANTHER" id="PTHR33254:SF4">
    <property type="entry name" value="4-HYDROXY-4-METHYL-2-OXOGLUTARATE ALDOLASE 3-RELATED"/>
    <property type="match status" value="1"/>
</dbReference>
<dbReference type="Gene3D" id="3.50.30.40">
    <property type="entry name" value="Ribonuclease E inhibitor RraA/RraA-like"/>
    <property type="match status" value="1"/>
</dbReference>
<evidence type="ECO:0000256" key="5">
    <source>
        <dbReference type="PIRSR" id="PIRSR605493-1"/>
    </source>
</evidence>
<dbReference type="KEGG" id="hdh:G5B40_17315"/>
<keyword evidence="7" id="KW-1185">Reference proteome</keyword>
<dbReference type="InterPro" id="IPR036704">
    <property type="entry name" value="RraA/RraA-like_sf"/>
</dbReference>
<evidence type="ECO:0000256" key="4">
    <source>
        <dbReference type="ARBA" id="ARBA00030169"/>
    </source>
</evidence>
<feature type="binding site" evidence="5">
    <location>
        <position position="125"/>
    </location>
    <ligand>
        <name>substrate</name>
    </ligand>
</feature>
<dbReference type="PANTHER" id="PTHR33254">
    <property type="entry name" value="4-HYDROXY-4-METHYL-2-OXOGLUTARATE ALDOLASE 3-RELATED"/>
    <property type="match status" value="1"/>
</dbReference>
<dbReference type="GO" id="GO:0046872">
    <property type="term" value="F:metal ion binding"/>
    <property type="evidence" value="ECO:0007669"/>
    <property type="project" value="UniProtKB-KW"/>
</dbReference>
<feature type="binding site" evidence="5">
    <location>
        <position position="126"/>
    </location>
    <ligand>
        <name>Mg(2+)</name>
        <dbReference type="ChEBI" id="CHEBI:18420"/>
    </ligand>
</feature>
<sequence>MIEEPPVLTIRRPDRRPSATQIAAFQNTPTSFVVDAMHGSGVLLGIRPLGEGRDLHCVAAGPALTVDCGPGDILALLAALPFIKAGDIVVSAFGAHQGVAAAGDRVTGMMRNSGAAGFVTDGPMRDYAGLVRVGLPAWCAGLNPGSPVSTGPGRIGLPIQIGGREVETGDMIVADRDGVVIVPFEKLDNVIRQLETVRQLESDLDAEIEKGLKSPDAMTELLSGDGVRYVD</sequence>
<protein>
    <recommendedName>
        <fullName evidence="2">Putative 4-hydroxy-4-methyl-2-oxoglutarate aldolase</fullName>
    </recommendedName>
    <alternativeName>
        <fullName evidence="3">Regulator of ribonuclease activity homolog</fullName>
    </alternativeName>
    <alternativeName>
        <fullName evidence="4">RraA-like protein</fullName>
    </alternativeName>
</protein>
<dbReference type="RefSeq" id="WP_165101246.1">
    <property type="nucleotide sequence ID" value="NZ_CP049056.1"/>
</dbReference>
<reference evidence="6 7" key="1">
    <citation type="submission" date="2020-02" db="EMBL/GenBank/DDBJ databases">
        <title>complete genome sequence of Rhodobacteraceae bacterium.</title>
        <authorList>
            <person name="Park J."/>
            <person name="Kim Y.-S."/>
            <person name="Kim K.-H."/>
        </authorList>
    </citation>
    <scope>NUCLEOTIDE SEQUENCE [LARGE SCALE GENOMIC DNA]</scope>
    <source>
        <strain evidence="6 7">RR4-56</strain>
    </source>
</reference>
<proteinExistence type="predicted"/>
<feature type="binding site" evidence="5">
    <location>
        <begin position="103"/>
        <end position="106"/>
    </location>
    <ligand>
        <name>substrate</name>
    </ligand>
</feature>
<evidence type="ECO:0000256" key="2">
    <source>
        <dbReference type="ARBA" id="ARBA00016549"/>
    </source>
</evidence>
<organism evidence="6 7">
    <name type="scientific">Pikeienuella piscinae</name>
    <dbReference type="NCBI Taxonomy" id="2748098"/>
    <lineage>
        <taxon>Bacteria</taxon>
        <taxon>Pseudomonadati</taxon>
        <taxon>Pseudomonadota</taxon>
        <taxon>Alphaproteobacteria</taxon>
        <taxon>Rhodobacterales</taxon>
        <taxon>Paracoccaceae</taxon>
        <taxon>Pikeienuella</taxon>
    </lineage>
</organism>
<gene>
    <name evidence="6" type="ORF">G5B40_17315</name>
</gene>
<evidence type="ECO:0000313" key="7">
    <source>
        <dbReference type="Proteomes" id="UP000503336"/>
    </source>
</evidence>
<name>A0A7L5C0X6_9RHOB</name>
<dbReference type="Proteomes" id="UP000503336">
    <property type="component" value="Chromosome"/>
</dbReference>
<comment type="cofactor">
    <cofactor evidence="1">
        <name>a divalent metal cation</name>
        <dbReference type="ChEBI" id="CHEBI:60240"/>
    </cofactor>
</comment>
<evidence type="ECO:0000256" key="3">
    <source>
        <dbReference type="ARBA" id="ARBA00029596"/>
    </source>
</evidence>
<dbReference type="AlphaFoldDB" id="A0A7L5C0X6"/>
<dbReference type="SUPFAM" id="SSF89562">
    <property type="entry name" value="RraA-like"/>
    <property type="match status" value="1"/>
</dbReference>
<dbReference type="CDD" id="cd16841">
    <property type="entry name" value="RraA_family"/>
    <property type="match status" value="1"/>
</dbReference>
<dbReference type="InterPro" id="IPR005493">
    <property type="entry name" value="RraA/RraA-like"/>
</dbReference>
<evidence type="ECO:0000313" key="6">
    <source>
        <dbReference type="EMBL" id="QIE57043.1"/>
    </source>
</evidence>
<evidence type="ECO:0000256" key="1">
    <source>
        <dbReference type="ARBA" id="ARBA00001968"/>
    </source>
</evidence>
<keyword evidence="5" id="KW-0460">Magnesium</keyword>
<keyword evidence="5" id="KW-0479">Metal-binding</keyword>
<dbReference type="Pfam" id="PF03737">
    <property type="entry name" value="RraA-like"/>
    <property type="match status" value="1"/>
</dbReference>
<accession>A0A7L5C0X6</accession>
<comment type="cofactor">
    <cofactor evidence="5">
        <name>Mg(2+)</name>
        <dbReference type="ChEBI" id="CHEBI:18420"/>
    </cofactor>
</comment>